<dbReference type="CDD" id="cd01115">
    <property type="entry name" value="SLC13_permease"/>
    <property type="match status" value="1"/>
</dbReference>
<evidence type="ECO:0000256" key="3">
    <source>
        <dbReference type="ARBA" id="ARBA00022692"/>
    </source>
</evidence>
<dbReference type="PANTHER" id="PTHR10283:SF82">
    <property type="entry name" value="SOLUTE CARRIER FAMILY 13 MEMBER 2"/>
    <property type="match status" value="1"/>
</dbReference>
<dbReference type="GO" id="GO:0005886">
    <property type="term" value="C:plasma membrane"/>
    <property type="evidence" value="ECO:0007669"/>
    <property type="project" value="TreeGrafter"/>
</dbReference>
<feature type="transmembrane region" description="Helical" evidence="6">
    <location>
        <begin position="214"/>
        <end position="236"/>
    </location>
</feature>
<feature type="transmembrane region" description="Helical" evidence="6">
    <location>
        <begin position="339"/>
        <end position="359"/>
    </location>
</feature>
<dbReference type="STRING" id="1075417.SAMN05421823_104342"/>
<keyword evidence="4 6" id="KW-1133">Transmembrane helix</keyword>
<evidence type="ECO:0000313" key="8">
    <source>
        <dbReference type="Proteomes" id="UP000198510"/>
    </source>
</evidence>
<feature type="transmembrane region" description="Helical" evidence="6">
    <location>
        <begin position="371"/>
        <end position="393"/>
    </location>
</feature>
<evidence type="ECO:0000256" key="5">
    <source>
        <dbReference type="ARBA" id="ARBA00023136"/>
    </source>
</evidence>
<feature type="transmembrane region" description="Helical" evidence="6">
    <location>
        <begin position="272"/>
        <end position="294"/>
    </location>
</feature>
<dbReference type="PROSITE" id="PS01271">
    <property type="entry name" value="NA_SULFATE"/>
    <property type="match status" value="1"/>
</dbReference>
<feature type="transmembrane region" description="Helical" evidence="6">
    <location>
        <begin position="85"/>
        <end position="102"/>
    </location>
</feature>
<name>A0A1G9H737_9BACT</name>
<keyword evidence="2" id="KW-0813">Transport</keyword>
<keyword evidence="5 6" id="KW-0472">Membrane</keyword>
<comment type="subcellular location">
    <subcellularLocation>
        <location evidence="1">Membrane</location>
        <topology evidence="1">Multi-pass membrane protein</topology>
    </subcellularLocation>
</comment>
<reference evidence="7 8" key="1">
    <citation type="submission" date="2016-10" db="EMBL/GenBank/DDBJ databases">
        <authorList>
            <person name="de Groot N.N."/>
        </authorList>
    </citation>
    <scope>NUCLEOTIDE SEQUENCE [LARGE SCALE GENOMIC DNA]</scope>
    <source>
        <strain evidence="7 8">DSM 25186</strain>
    </source>
</reference>
<feature type="transmembrane region" description="Helical" evidence="6">
    <location>
        <begin position="123"/>
        <end position="140"/>
    </location>
</feature>
<dbReference type="InterPro" id="IPR031312">
    <property type="entry name" value="Na/sul_symport_CS"/>
</dbReference>
<dbReference type="Proteomes" id="UP000198510">
    <property type="component" value="Unassembled WGS sequence"/>
</dbReference>
<dbReference type="PANTHER" id="PTHR10283">
    <property type="entry name" value="SOLUTE CARRIER FAMILY 13 MEMBER"/>
    <property type="match status" value="1"/>
</dbReference>
<feature type="transmembrane region" description="Helical" evidence="6">
    <location>
        <begin position="424"/>
        <end position="450"/>
    </location>
</feature>
<feature type="transmembrane region" description="Helical" evidence="6">
    <location>
        <begin position="300"/>
        <end position="318"/>
    </location>
</feature>
<evidence type="ECO:0000256" key="1">
    <source>
        <dbReference type="ARBA" id="ARBA00004141"/>
    </source>
</evidence>
<feature type="transmembrane region" description="Helical" evidence="6">
    <location>
        <begin position="6"/>
        <end position="25"/>
    </location>
</feature>
<protein>
    <submittedName>
        <fullName evidence="7">Solute carrier family 13 (Sodium-dependent dicarboxylate transporter), member 2/3/5</fullName>
    </submittedName>
</protein>
<dbReference type="EMBL" id="FNFO01000004">
    <property type="protein sequence ID" value="SDL08818.1"/>
    <property type="molecule type" value="Genomic_DNA"/>
</dbReference>
<feature type="transmembrane region" description="Helical" evidence="6">
    <location>
        <begin position="174"/>
        <end position="194"/>
    </location>
</feature>
<gene>
    <name evidence="7" type="ORF">SAMN05421823_104342</name>
</gene>
<keyword evidence="8" id="KW-1185">Reference proteome</keyword>
<proteinExistence type="predicted"/>
<dbReference type="GO" id="GO:0015141">
    <property type="term" value="F:succinate transmembrane transporter activity"/>
    <property type="evidence" value="ECO:0007669"/>
    <property type="project" value="UniProtKB-ARBA"/>
</dbReference>
<dbReference type="AlphaFoldDB" id="A0A1G9H737"/>
<dbReference type="RefSeq" id="WP_089682368.1">
    <property type="nucleotide sequence ID" value="NZ_FNFO01000004.1"/>
</dbReference>
<accession>A0A1G9H737</accession>
<dbReference type="OrthoDB" id="9766267at2"/>
<dbReference type="NCBIfam" id="TIGR00785">
    <property type="entry name" value="dass"/>
    <property type="match status" value="1"/>
</dbReference>
<dbReference type="Pfam" id="PF00939">
    <property type="entry name" value="Na_sulph_symp"/>
    <property type="match status" value="1"/>
</dbReference>
<organism evidence="7 8">
    <name type="scientific">Catalinimonas alkaloidigena</name>
    <dbReference type="NCBI Taxonomy" id="1075417"/>
    <lineage>
        <taxon>Bacteria</taxon>
        <taxon>Pseudomonadati</taxon>
        <taxon>Bacteroidota</taxon>
        <taxon>Cytophagia</taxon>
        <taxon>Cytophagales</taxon>
        <taxon>Catalimonadaceae</taxon>
        <taxon>Catalinimonas</taxon>
    </lineage>
</organism>
<evidence type="ECO:0000313" key="7">
    <source>
        <dbReference type="EMBL" id="SDL08818.1"/>
    </source>
</evidence>
<feature type="transmembrane region" description="Helical" evidence="6">
    <location>
        <begin position="462"/>
        <end position="482"/>
    </location>
</feature>
<dbReference type="InterPro" id="IPR001898">
    <property type="entry name" value="SLC13A/DASS"/>
</dbReference>
<evidence type="ECO:0000256" key="2">
    <source>
        <dbReference type="ARBA" id="ARBA00022448"/>
    </source>
</evidence>
<evidence type="ECO:0000256" key="6">
    <source>
        <dbReference type="SAM" id="Phobius"/>
    </source>
</evidence>
<sequence>MSLTLRRTFFLLLGPLLFVGVLLWLHPEGMTEEARAVLAVTAWIAVWWITEPVPIPATSLLPLVLFPLTEAVPKGSTASAYGDDIIFLFLGGFVLALAMEKWNLHRRIALTIVSAVGTQPRRVVLGFMLATGFLSCWISNTATAMMMTPIGLAVISQLKNYWGSGEEGSRFARALLLGIAYGASIGGLGTIIGTPGNAILAGMVQRFFRVEITFAQWLLFGMPLAALLLLFCWAYLVRVAFPLAQRGLAQAGQEIRREKAALGAMSPEERRVFWVFVGMAAAWISRTFLLAKLFPGINDTVIAIGGACVLFLIPAPSTKNAADPSTPSDRLLDWSDASALPWGILLLFGGGLAIADGFQQTGLADWLGTRLTVLEGIPFLLILLTVTLMVNFLTEITSNVATATMILPVMAALSQAIGVHPYGLMIGACVASSCAFMLPVATPPNAIVFASGHIRMQDMVRAGIWLNLASVLLIVALIYLLLPVVWNLDLLQYPNAFRSVQGGQ</sequence>
<keyword evidence="3 6" id="KW-0812">Transmembrane</keyword>
<evidence type="ECO:0000256" key="4">
    <source>
        <dbReference type="ARBA" id="ARBA00022989"/>
    </source>
</evidence>